<protein>
    <submittedName>
        <fullName evidence="1">Uncharacterized protein</fullName>
    </submittedName>
</protein>
<evidence type="ECO:0000313" key="1">
    <source>
        <dbReference type="EMBL" id="KAF5828920.1"/>
    </source>
</evidence>
<reference evidence="1" key="1">
    <citation type="submission" date="2017-08" db="EMBL/GenBank/DDBJ databases">
        <authorList>
            <person name="Polle J.E."/>
            <person name="Barry K."/>
            <person name="Cushman J."/>
            <person name="Schmutz J."/>
            <person name="Tran D."/>
            <person name="Hathwaick L.T."/>
            <person name="Yim W.C."/>
            <person name="Jenkins J."/>
            <person name="Mckie-Krisberg Z.M."/>
            <person name="Prochnik S."/>
            <person name="Lindquist E."/>
            <person name="Dockter R.B."/>
            <person name="Adam C."/>
            <person name="Molina H."/>
            <person name="Bunkerborg J."/>
            <person name="Jin E."/>
            <person name="Buchheim M."/>
            <person name="Magnuson J."/>
        </authorList>
    </citation>
    <scope>NUCLEOTIDE SEQUENCE</scope>
    <source>
        <strain evidence="1">CCAP 19/18</strain>
    </source>
</reference>
<comment type="caution">
    <text evidence="1">The sequence shown here is derived from an EMBL/GenBank/DDBJ whole genome shotgun (WGS) entry which is preliminary data.</text>
</comment>
<accession>A0ABQ7G2U0</accession>
<name>A0ABQ7G2U0_DUNSA</name>
<proteinExistence type="predicted"/>
<organism evidence="1 2">
    <name type="scientific">Dunaliella salina</name>
    <name type="common">Green alga</name>
    <name type="synonym">Protococcus salinus</name>
    <dbReference type="NCBI Taxonomy" id="3046"/>
    <lineage>
        <taxon>Eukaryota</taxon>
        <taxon>Viridiplantae</taxon>
        <taxon>Chlorophyta</taxon>
        <taxon>core chlorophytes</taxon>
        <taxon>Chlorophyceae</taxon>
        <taxon>CS clade</taxon>
        <taxon>Chlamydomonadales</taxon>
        <taxon>Dunaliellaceae</taxon>
        <taxon>Dunaliella</taxon>
    </lineage>
</organism>
<sequence length="62" mass="6904">MVLPSRALFEAAGSQIKYRWHDITNPAYNSFFHNVLPKIQLAVTTGGSGYAAYCLIAKESER</sequence>
<gene>
    <name evidence="1" type="ORF">DUNSADRAFT_16832</name>
</gene>
<keyword evidence="2" id="KW-1185">Reference proteome</keyword>
<dbReference type="EMBL" id="MU070227">
    <property type="protein sequence ID" value="KAF5828920.1"/>
    <property type="molecule type" value="Genomic_DNA"/>
</dbReference>
<evidence type="ECO:0000313" key="2">
    <source>
        <dbReference type="Proteomes" id="UP000815325"/>
    </source>
</evidence>
<dbReference type="Proteomes" id="UP000815325">
    <property type="component" value="Unassembled WGS sequence"/>
</dbReference>